<dbReference type="InterPro" id="IPR015943">
    <property type="entry name" value="WD40/YVTN_repeat-like_dom_sf"/>
</dbReference>
<dbReference type="Gene3D" id="2.130.10.10">
    <property type="entry name" value="YVTN repeat-like/Quinoprotein amine dehydrogenase"/>
    <property type="match status" value="1"/>
</dbReference>
<dbReference type="RefSeq" id="WP_021262758.1">
    <property type="nucleotide sequence ID" value="NZ_ATMT01000104.1"/>
</dbReference>
<evidence type="ECO:0000313" key="2">
    <source>
        <dbReference type="Proteomes" id="UP000015344"/>
    </source>
</evidence>
<dbReference type="PATRIC" id="fig|1117108.3.peg.5835"/>
<dbReference type="EMBL" id="ATMT01000104">
    <property type="protein sequence ID" value="EPY03720.1"/>
    <property type="molecule type" value="Genomic_DNA"/>
</dbReference>
<accession>S9TZI2</accession>
<proteinExistence type="predicted"/>
<dbReference type="InterPro" id="IPR011044">
    <property type="entry name" value="Quino_amine_DH_bsu"/>
</dbReference>
<organism evidence="1 2">
    <name type="scientific">Paenibacillus alvei TS-15</name>
    <dbReference type="NCBI Taxonomy" id="1117108"/>
    <lineage>
        <taxon>Bacteria</taxon>
        <taxon>Bacillati</taxon>
        <taxon>Bacillota</taxon>
        <taxon>Bacilli</taxon>
        <taxon>Bacillales</taxon>
        <taxon>Paenibacillaceae</taxon>
        <taxon>Paenibacillus</taxon>
    </lineage>
</organism>
<dbReference type="eggNOG" id="COG1520">
    <property type="taxonomic scope" value="Bacteria"/>
</dbReference>
<dbReference type="AlphaFoldDB" id="S9TZI2"/>
<gene>
    <name evidence="1" type="ORF">PAALTS15_28261</name>
</gene>
<dbReference type="SUPFAM" id="SSF50969">
    <property type="entry name" value="YVTN repeat-like/Quinoprotein amine dehydrogenase"/>
    <property type="match status" value="1"/>
</dbReference>
<protein>
    <submittedName>
        <fullName evidence="1">Uncharacterized protein</fullName>
    </submittedName>
</protein>
<evidence type="ECO:0000313" key="1">
    <source>
        <dbReference type="EMBL" id="EPY03720.1"/>
    </source>
</evidence>
<dbReference type="Proteomes" id="UP000015344">
    <property type="component" value="Unassembled WGS sequence"/>
</dbReference>
<sequence length="435" mass="49290">MSWLREEIAMKWRTEGKRYASEINEYVRVGMESNWEQAQQEPGDDQRSDMATDIVDMIRAANQAGDNERLRQEIPPASWPITPSYEEKQQAIKPIVCLNDGTVLVRTYGGGIYLIQQDRITELPDFYHIGCSADGNYFALSNEQGIRIIRGIVTSLGEGEEIAAWSWEVIQQRIKAILNDCESLADSEHPASHIEEAIPFENGSRLLLVTDCGIYLLSKDQVELLHPELMEMQQYDYEDTHIDMVHGAVSPDGRWLAYGSQCSEHLLRDAASGRVYTFEPQSSYPHYALFAKDSSEVWYNACHFYNGATIQVPLADLGQLKFEAGTEHEWPLMNDEMRIYAAAALTDGHILGDAYGYLRKIDSEGNEIWRYFVGSTLSGIVASPDESRLAVGTYGGMLHLIDLQSGVKSEYSIGTANIIEIDRWILWRDEEPLRW</sequence>
<name>S9TZI2_PAEAL</name>
<comment type="caution">
    <text evidence="1">The sequence shown here is derived from an EMBL/GenBank/DDBJ whole genome shotgun (WGS) entry which is preliminary data.</text>
</comment>
<reference evidence="1 2" key="1">
    <citation type="submission" date="2013-05" db="EMBL/GenBank/DDBJ databases">
        <authorList>
            <person name="Strain E.A."/>
            <person name="Brown E."/>
            <person name="Allard M.W."/>
            <person name="Luo Y.L."/>
        </authorList>
    </citation>
    <scope>NUCLEOTIDE SEQUENCE [LARGE SCALE GENOMIC DNA]</scope>
    <source>
        <strain evidence="1 2">TS-15</strain>
    </source>
</reference>